<feature type="transmembrane region" description="Helical" evidence="1">
    <location>
        <begin position="6"/>
        <end position="29"/>
    </location>
</feature>
<evidence type="ECO:0000256" key="1">
    <source>
        <dbReference type="SAM" id="Phobius"/>
    </source>
</evidence>
<accession>A0A7K0C569</accession>
<gene>
    <name evidence="2" type="ORF">ACRB68_63790</name>
</gene>
<keyword evidence="1" id="KW-0812">Transmembrane</keyword>
<keyword evidence="1" id="KW-1133">Transmembrane helix</keyword>
<dbReference type="Proteomes" id="UP000487268">
    <property type="component" value="Unassembled WGS sequence"/>
</dbReference>
<evidence type="ECO:0000313" key="2">
    <source>
        <dbReference type="EMBL" id="MQY08272.1"/>
    </source>
</evidence>
<protein>
    <submittedName>
        <fullName evidence="2">Uncharacterized protein</fullName>
    </submittedName>
</protein>
<evidence type="ECO:0000313" key="3">
    <source>
        <dbReference type="Proteomes" id="UP000487268"/>
    </source>
</evidence>
<organism evidence="2 3">
    <name type="scientific">Actinomadura macrotermitis</name>
    <dbReference type="NCBI Taxonomy" id="2585200"/>
    <lineage>
        <taxon>Bacteria</taxon>
        <taxon>Bacillati</taxon>
        <taxon>Actinomycetota</taxon>
        <taxon>Actinomycetes</taxon>
        <taxon>Streptosporangiales</taxon>
        <taxon>Thermomonosporaceae</taxon>
        <taxon>Actinomadura</taxon>
    </lineage>
</organism>
<reference evidence="2 3" key="1">
    <citation type="submission" date="2019-10" db="EMBL/GenBank/DDBJ databases">
        <title>Actinomadura rubteroloni sp. nov. and Actinomadura macrotermitis sp. nov., isolated from the gut of fungus growing-termite Macrotermes natalensis.</title>
        <authorList>
            <person name="Benndorf R."/>
            <person name="Martin K."/>
            <person name="Kuefner M."/>
            <person name="De Beer W."/>
            <person name="Kaster A.-K."/>
            <person name="Vollmers J."/>
            <person name="Poulsen M."/>
            <person name="Beemelmanns C."/>
        </authorList>
    </citation>
    <scope>NUCLEOTIDE SEQUENCE [LARGE SCALE GENOMIC DNA]</scope>
    <source>
        <strain evidence="2 3">RB68</strain>
    </source>
</reference>
<comment type="caution">
    <text evidence="2">The sequence shown here is derived from an EMBL/GenBank/DDBJ whole genome shotgun (WGS) entry which is preliminary data.</text>
</comment>
<keyword evidence="3" id="KW-1185">Reference proteome</keyword>
<dbReference type="EMBL" id="WEGH01000004">
    <property type="protein sequence ID" value="MQY08272.1"/>
    <property type="molecule type" value="Genomic_DNA"/>
</dbReference>
<sequence>MVIGASELLVVFLVVLLIAAKIGFVVFMLRRSRR</sequence>
<keyword evidence="1" id="KW-0472">Membrane</keyword>
<name>A0A7K0C569_9ACTN</name>
<proteinExistence type="predicted"/>
<dbReference type="AlphaFoldDB" id="A0A7K0C569"/>